<dbReference type="AlphaFoldDB" id="A0A0G1S3M8"/>
<dbReference type="EMBL" id="LCNU01000015">
    <property type="protein sequence ID" value="KKU63987.1"/>
    <property type="molecule type" value="Genomic_DNA"/>
</dbReference>
<evidence type="ECO:0000313" key="2">
    <source>
        <dbReference type="Proteomes" id="UP000034502"/>
    </source>
</evidence>
<organism evidence="1 2">
    <name type="scientific">Candidatus Amesbacteria bacterium GW2011_GWC1_47_15</name>
    <dbReference type="NCBI Taxonomy" id="1618364"/>
    <lineage>
        <taxon>Bacteria</taxon>
        <taxon>Candidatus Amesiibacteriota</taxon>
    </lineage>
</organism>
<dbReference type="Proteomes" id="UP000034502">
    <property type="component" value="Unassembled WGS sequence"/>
</dbReference>
<dbReference type="STRING" id="1618364.UX86_C0015G0077"/>
<name>A0A0G1S3M8_9BACT</name>
<accession>A0A0G1S3M8</accession>
<dbReference type="PATRIC" id="fig|1618364.3.peg.610"/>
<comment type="caution">
    <text evidence="1">The sequence shown here is derived from an EMBL/GenBank/DDBJ whole genome shotgun (WGS) entry which is preliminary data.</text>
</comment>
<reference evidence="1 2" key="1">
    <citation type="journal article" date="2015" name="Nature">
        <title>rRNA introns, odd ribosomes, and small enigmatic genomes across a large radiation of phyla.</title>
        <authorList>
            <person name="Brown C.T."/>
            <person name="Hug L.A."/>
            <person name="Thomas B.C."/>
            <person name="Sharon I."/>
            <person name="Castelle C.J."/>
            <person name="Singh A."/>
            <person name="Wilkins M.J."/>
            <person name="Williams K.H."/>
            <person name="Banfield J.F."/>
        </authorList>
    </citation>
    <scope>NUCLEOTIDE SEQUENCE [LARGE SCALE GENOMIC DNA]</scope>
</reference>
<evidence type="ECO:0000313" key="1">
    <source>
        <dbReference type="EMBL" id="KKU63987.1"/>
    </source>
</evidence>
<sequence length="596" mass="66956">MKEKLWNKLPEKVRKAILIAEGLLVISFLAACQAQGEGPVQVLVVPEGNGGRQSEFGQFDSRNSNGVEGAGEILETIRQGCQDKSGATSIDPRVVMGKIDGSQFTDALCKTEKGAFMLVRSKNSGNGPEGEQVNQYLEAKFKFDSEDPNKIEEVIWSYMKAGGGREVVAEYNPESNIATWNFKGASMDFVPQSDDIFQDWLGGSGVAQAAEPAATEVPLPTPVPTEIPVLLPDISVRPENPYTVEYANGVTLEQVRNWDKGKQLENAPRLDPSWFFGMEKTGSLEAKAVLQVADFNKIMYYDPEDKLQMWVDMETGQVEHVFISEAEENGMKVTVYVPTDNSLTNKENRSFWWDRSEEYDGITADMIRKYVVPWLNLYYNRYEKLTGYGFDNMPFKLTNMSHDQVDRLRKEAEGILKNDLDEFGSIGIDLIPGSRVQFSDDQVLVIRPFKASPGGMWTYGDQWRTEWNDTVISQTEDGTIIIKEKMDNWWLSQGSEWGQEPIGGWMMGLLAEMMPAGAGGGTFINETGNFYTDQRTSNQMFYEFCGDKLENGMKNLGSRDNGRFGILYEKRFVPLFDVFGGPGAWNFRCGVEMVNK</sequence>
<gene>
    <name evidence="1" type="ORF">UX86_C0015G0077</name>
</gene>
<dbReference type="PROSITE" id="PS51257">
    <property type="entry name" value="PROKAR_LIPOPROTEIN"/>
    <property type="match status" value="1"/>
</dbReference>
<protein>
    <submittedName>
        <fullName evidence="1">Uncharacterized protein</fullName>
    </submittedName>
</protein>
<proteinExistence type="predicted"/>